<evidence type="ECO:0000313" key="7">
    <source>
        <dbReference type="EnsemblPlants" id="AET2Gv20657900.2"/>
    </source>
</evidence>
<evidence type="ECO:0000259" key="6">
    <source>
        <dbReference type="PROSITE" id="PS50089"/>
    </source>
</evidence>
<evidence type="ECO:0000256" key="5">
    <source>
        <dbReference type="SAM" id="MobiDB-lite"/>
    </source>
</evidence>
<keyword evidence="8" id="KW-1185">Reference proteome</keyword>
<keyword evidence="2 4" id="KW-0863">Zinc-finger</keyword>
<dbReference type="Gramene" id="AET2Gv20657900.2">
    <property type="protein sequence ID" value="AET2Gv20657900.2"/>
    <property type="gene ID" value="AET2Gv20657900"/>
</dbReference>
<dbReference type="STRING" id="200361.A0A453BWL4"/>
<dbReference type="PANTHER" id="PTHR42647">
    <property type="entry name" value="SBP (S-RIBONUCLEASE BINDING PROTEIN) FAMILY PROTEIN"/>
    <property type="match status" value="1"/>
</dbReference>
<keyword evidence="3" id="KW-0862">Zinc</keyword>
<evidence type="ECO:0000256" key="4">
    <source>
        <dbReference type="PROSITE-ProRule" id="PRU00175"/>
    </source>
</evidence>
<evidence type="ECO:0000256" key="3">
    <source>
        <dbReference type="ARBA" id="ARBA00022833"/>
    </source>
</evidence>
<dbReference type="GO" id="GO:0004842">
    <property type="term" value="F:ubiquitin-protein transferase activity"/>
    <property type="evidence" value="ECO:0007669"/>
    <property type="project" value="TreeGrafter"/>
</dbReference>
<dbReference type="InterPro" id="IPR001841">
    <property type="entry name" value="Znf_RING"/>
</dbReference>
<dbReference type="Proteomes" id="UP000015105">
    <property type="component" value="Chromosome 2D"/>
</dbReference>
<feature type="region of interest" description="Disordered" evidence="5">
    <location>
        <begin position="1"/>
        <end position="55"/>
    </location>
</feature>
<feature type="region of interest" description="Disordered" evidence="5">
    <location>
        <begin position="118"/>
        <end position="148"/>
    </location>
</feature>
<organism evidence="7 8">
    <name type="scientific">Aegilops tauschii subsp. strangulata</name>
    <name type="common">Goatgrass</name>
    <dbReference type="NCBI Taxonomy" id="200361"/>
    <lineage>
        <taxon>Eukaryota</taxon>
        <taxon>Viridiplantae</taxon>
        <taxon>Streptophyta</taxon>
        <taxon>Embryophyta</taxon>
        <taxon>Tracheophyta</taxon>
        <taxon>Spermatophyta</taxon>
        <taxon>Magnoliopsida</taxon>
        <taxon>Liliopsida</taxon>
        <taxon>Poales</taxon>
        <taxon>Poaceae</taxon>
        <taxon>BOP clade</taxon>
        <taxon>Pooideae</taxon>
        <taxon>Triticodae</taxon>
        <taxon>Triticeae</taxon>
        <taxon>Triticinae</taxon>
        <taxon>Aegilops</taxon>
    </lineage>
</organism>
<reference evidence="7" key="5">
    <citation type="journal article" date="2021" name="G3 (Bethesda)">
        <title>Aegilops tauschii genome assembly Aet v5.0 features greater sequence contiguity and improved annotation.</title>
        <authorList>
            <person name="Wang L."/>
            <person name="Zhu T."/>
            <person name="Rodriguez J.C."/>
            <person name="Deal K.R."/>
            <person name="Dubcovsky J."/>
            <person name="McGuire P.E."/>
            <person name="Lux T."/>
            <person name="Spannagl M."/>
            <person name="Mayer K.F.X."/>
            <person name="Baldrich P."/>
            <person name="Meyers B.C."/>
            <person name="Huo N."/>
            <person name="Gu Y.Q."/>
            <person name="Zhou H."/>
            <person name="Devos K.M."/>
            <person name="Bennetzen J.L."/>
            <person name="Unver T."/>
            <person name="Budak H."/>
            <person name="Gulick P.J."/>
            <person name="Galiba G."/>
            <person name="Kalapos B."/>
            <person name="Nelson D.R."/>
            <person name="Li P."/>
            <person name="You F.M."/>
            <person name="Luo M.C."/>
            <person name="Dvorak J."/>
        </authorList>
    </citation>
    <scope>NUCLEOTIDE SEQUENCE [LARGE SCALE GENOMIC DNA]</scope>
    <source>
        <strain evidence="7">cv. AL8/78</strain>
    </source>
</reference>
<proteinExistence type="predicted"/>
<dbReference type="InterPro" id="IPR013083">
    <property type="entry name" value="Znf_RING/FYVE/PHD"/>
</dbReference>
<reference evidence="7" key="3">
    <citation type="journal article" date="2017" name="Nature">
        <title>Genome sequence of the progenitor of the wheat D genome Aegilops tauschii.</title>
        <authorList>
            <person name="Luo M.C."/>
            <person name="Gu Y.Q."/>
            <person name="Puiu D."/>
            <person name="Wang H."/>
            <person name="Twardziok S.O."/>
            <person name="Deal K.R."/>
            <person name="Huo N."/>
            <person name="Zhu T."/>
            <person name="Wang L."/>
            <person name="Wang Y."/>
            <person name="McGuire P.E."/>
            <person name="Liu S."/>
            <person name="Long H."/>
            <person name="Ramasamy R.K."/>
            <person name="Rodriguez J.C."/>
            <person name="Van S.L."/>
            <person name="Yuan L."/>
            <person name="Wang Z."/>
            <person name="Xia Z."/>
            <person name="Xiao L."/>
            <person name="Anderson O.D."/>
            <person name="Ouyang S."/>
            <person name="Liang Y."/>
            <person name="Zimin A.V."/>
            <person name="Pertea G."/>
            <person name="Qi P."/>
            <person name="Bennetzen J.L."/>
            <person name="Dai X."/>
            <person name="Dawson M.W."/>
            <person name="Muller H.G."/>
            <person name="Kugler K."/>
            <person name="Rivarola-Duarte L."/>
            <person name="Spannagl M."/>
            <person name="Mayer K.F.X."/>
            <person name="Lu F.H."/>
            <person name="Bevan M.W."/>
            <person name="Leroy P."/>
            <person name="Li P."/>
            <person name="You F.M."/>
            <person name="Sun Q."/>
            <person name="Liu Z."/>
            <person name="Lyons E."/>
            <person name="Wicker T."/>
            <person name="Salzberg S.L."/>
            <person name="Devos K.M."/>
            <person name="Dvorak J."/>
        </authorList>
    </citation>
    <scope>NUCLEOTIDE SEQUENCE [LARGE SCALE GENOMIC DNA]</scope>
    <source>
        <strain evidence="7">cv. AL8/78</strain>
    </source>
</reference>
<dbReference type="Gene3D" id="3.30.40.10">
    <property type="entry name" value="Zinc/RING finger domain, C3HC4 (zinc finger)"/>
    <property type="match status" value="1"/>
</dbReference>
<dbReference type="AlphaFoldDB" id="A0A453BWL4"/>
<evidence type="ECO:0000256" key="2">
    <source>
        <dbReference type="ARBA" id="ARBA00022771"/>
    </source>
</evidence>
<dbReference type="GO" id="GO:0008270">
    <property type="term" value="F:zinc ion binding"/>
    <property type="evidence" value="ECO:0007669"/>
    <property type="project" value="UniProtKB-KW"/>
</dbReference>
<name>A0A453BWL4_AEGTS</name>
<dbReference type="PANTHER" id="PTHR42647:SF64">
    <property type="entry name" value="RING-TYPE DOMAIN-CONTAINING PROTEIN"/>
    <property type="match status" value="1"/>
</dbReference>
<keyword evidence="1" id="KW-0479">Metal-binding</keyword>
<accession>A0A453BWL4</accession>
<feature type="domain" description="RING-type" evidence="6">
    <location>
        <begin position="418"/>
        <end position="452"/>
    </location>
</feature>
<dbReference type="FunFam" id="3.30.40.10:FF:000633">
    <property type="entry name" value="Putative BOI-related E3 ubiquitin-protein ligase 2"/>
    <property type="match status" value="1"/>
</dbReference>
<dbReference type="PROSITE" id="PS50089">
    <property type="entry name" value="ZF_RING_2"/>
    <property type="match status" value="1"/>
</dbReference>
<reference evidence="8" key="2">
    <citation type="journal article" date="2017" name="Nat. Plants">
        <title>The Aegilops tauschii genome reveals multiple impacts of transposons.</title>
        <authorList>
            <person name="Zhao G."/>
            <person name="Zou C."/>
            <person name="Li K."/>
            <person name="Wang K."/>
            <person name="Li T."/>
            <person name="Gao L."/>
            <person name="Zhang X."/>
            <person name="Wang H."/>
            <person name="Yang Z."/>
            <person name="Liu X."/>
            <person name="Jiang W."/>
            <person name="Mao L."/>
            <person name="Kong X."/>
            <person name="Jiao Y."/>
            <person name="Jia J."/>
        </authorList>
    </citation>
    <scope>NUCLEOTIDE SEQUENCE [LARGE SCALE GENOMIC DNA]</scope>
    <source>
        <strain evidence="8">cv. AL8/78</strain>
    </source>
</reference>
<dbReference type="Pfam" id="PF13920">
    <property type="entry name" value="zf-C3HC4_3"/>
    <property type="match status" value="1"/>
</dbReference>
<reference evidence="7" key="4">
    <citation type="submission" date="2019-03" db="UniProtKB">
        <authorList>
            <consortium name="EnsemblPlants"/>
        </authorList>
    </citation>
    <scope>IDENTIFICATION</scope>
</reference>
<evidence type="ECO:0000256" key="1">
    <source>
        <dbReference type="ARBA" id="ARBA00022723"/>
    </source>
</evidence>
<feature type="compositionally biased region" description="Low complexity" evidence="5">
    <location>
        <begin position="118"/>
        <end position="133"/>
    </location>
</feature>
<feature type="region of interest" description="Disordered" evidence="5">
    <location>
        <begin position="163"/>
        <end position="196"/>
    </location>
</feature>
<evidence type="ECO:0000313" key="8">
    <source>
        <dbReference type="Proteomes" id="UP000015105"/>
    </source>
</evidence>
<protein>
    <recommendedName>
        <fullName evidence="6">RING-type domain-containing protein</fullName>
    </recommendedName>
</protein>
<reference evidence="8" key="1">
    <citation type="journal article" date="2014" name="Science">
        <title>Ancient hybridizations among the ancestral genomes of bread wheat.</title>
        <authorList>
            <consortium name="International Wheat Genome Sequencing Consortium,"/>
            <person name="Marcussen T."/>
            <person name="Sandve S.R."/>
            <person name="Heier L."/>
            <person name="Spannagl M."/>
            <person name="Pfeifer M."/>
            <person name="Jakobsen K.S."/>
            <person name="Wulff B.B."/>
            <person name="Steuernagel B."/>
            <person name="Mayer K.F."/>
            <person name="Olsen O.A."/>
        </authorList>
    </citation>
    <scope>NUCLEOTIDE SEQUENCE [LARGE SCALE GENOMIC DNA]</scope>
    <source>
        <strain evidence="8">cv. AL8/78</strain>
    </source>
</reference>
<sequence>MASHPSNPSAVAAASLPRQNKQEADSFCPLAGPPHPHTQPNVSSPHPRRIYNRPPPPRLLPVHLSFYPSQLPSRFRPHSQLLTHRRRPLRRTPCLLRLALSQTRYIAVLVWPQWLSRRGSSPTPSPTTSRPIGPWMPRRRVTPSSWTSKPRWRVLGTTRCSAISREASSHATTTTDSRRGSGRAWPGTSRRDSPTLPGSAWFCSRRRRCTDSCCLAMRRAGRSAPARPPPAGGWPMPRASTRCSTTRAWRWTRSSGSRYARAPPVLRDWSRFVDRFGRTVSHLLSTSVVQTERIRAGLEEARRRHARAALATVERAAAGRLQAVEAELERARYRNGELEEWLRQMTAEGQAWLGVAKSHEAVAAGLRTTLDQLLQPPCAVAGTAEGDADDAQSCCFETPAGDNADDAASKAVAAAPSCKACGQADACVLLLPCRHLSLCGACEPSVDTCPVCAATKNASLHVLLS</sequence>
<dbReference type="EnsemblPlants" id="AET2Gv20657900.2">
    <property type="protein sequence ID" value="AET2Gv20657900.2"/>
    <property type="gene ID" value="AET2Gv20657900"/>
</dbReference>